<proteinExistence type="inferred from homology"/>
<dbReference type="GO" id="GO:0009847">
    <property type="term" value="P:spore germination"/>
    <property type="evidence" value="ECO:0007669"/>
    <property type="project" value="InterPro"/>
</dbReference>
<comment type="caution">
    <text evidence="11">The sequence shown here is derived from an EMBL/GenBank/DDBJ whole genome shotgun (WGS) entry which is preliminary data.</text>
</comment>
<dbReference type="Pfam" id="PF25198">
    <property type="entry name" value="Spore_GerAC_N"/>
    <property type="match status" value="1"/>
</dbReference>
<sequence>MVFMDILGILCILLPVYLQNETIGSMAVSLLAGLLVWLLFAGLLARGISSGRTPLEAVRKTAGPLTAFLLLAAAVVYLAAQAAVFLNLCAELAGTYLLPETPLPVLVLLPLAAGLFLARGGLEVRARTSEVLGPVVLVLFLIMGAGAAFGIRNPGRTEELLRIQDESLLGGYEIFACAGGLFLPALTGHIKKEEEGQEKKTSRYLRTGGILGVLLPGILLLITALSFGNGGMQAMEFPAVRVMSSVSLPGGFLKRWDVIFLLLILFSMGLACGSAFWNLKESSRALWEMIPRAGQNQKGCLAFQGLLVLLVYAAAAGFLNAQTAMCYYRALNLQILTPLFLLVLLLLYFRLKKTGIMAAAALAAVFLLGGCTARELEERLFPTALQVSLEGEEVQIAYAWNQGTGLYAGEEETETDSEGAAGENQNPAGSGAEAESPLTLVRGKNLEEVFKKVENYSERYMDYSHVKALLLDEKIQDKSELKKELIEWLAGDPAFSANLILFPMRESGLNLEKSQEHSSGQAGQYLENLYEHNDTYRSQALTLGEWIRQQAESEKEPL</sequence>
<dbReference type="AlphaFoldDB" id="A0A9D1AET0"/>
<feature type="transmembrane region" description="Helical" evidence="9">
    <location>
        <begin position="65"/>
        <end position="86"/>
    </location>
</feature>
<keyword evidence="7 9" id="KW-0472">Membrane</keyword>
<comment type="similarity">
    <text evidence="2">Belongs to the amino acid-polyamine-organocation (APC) superfamily. Spore germination protein (SGP) (TC 2.A.3.9) family.</text>
</comment>
<reference evidence="11" key="1">
    <citation type="submission" date="2020-10" db="EMBL/GenBank/DDBJ databases">
        <authorList>
            <person name="Gilroy R."/>
        </authorList>
    </citation>
    <scope>NUCLEOTIDE SEQUENCE</scope>
    <source>
        <strain evidence="11">ChiSjej4B22-8148</strain>
    </source>
</reference>
<evidence type="ECO:0000256" key="5">
    <source>
        <dbReference type="ARBA" id="ARBA00022692"/>
    </source>
</evidence>
<feature type="transmembrane region" description="Helical" evidence="9">
    <location>
        <begin position="169"/>
        <end position="187"/>
    </location>
</feature>
<accession>A0A9D1AET0</accession>
<keyword evidence="3" id="KW-0813">Transport</keyword>
<feature type="transmembrane region" description="Helical" evidence="9">
    <location>
        <begin position="356"/>
        <end position="376"/>
    </location>
</feature>
<evidence type="ECO:0000313" key="12">
    <source>
        <dbReference type="Proteomes" id="UP000886757"/>
    </source>
</evidence>
<comment type="subcellular location">
    <subcellularLocation>
        <location evidence="1">Membrane</location>
        <topology evidence="1">Multi-pass membrane protein</topology>
    </subcellularLocation>
</comment>
<organism evidence="11 12">
    <name type="scientific">Candidatus Choladousia intestinavium</name>
    <dbReference type="NCBI Taxonomy" id="2840727"/>
    <lineage>
        <taxon>Bacteria</taxon>
        <taxon>Bacillati</taxon>
        <taxon>Bacillota</taxon>
        <taxon>Clostridia</taxon>
        <taxon>Lachnospirales</taxon>
        <taxon>Lachnospiraceae</taxon>
        <taxon>Lachnospiraceae incertae sedis</taxon>
        <taxon>Candidatus Choladousia</taxon>
    </lineage>
</organism>
<evidence type="ECO:0000313" key="11">
    <source>
        <dbReference type="EMBL" id="HIR14933.1"/>
    </source>
</evidence>
<evidence type="ECO:0000256" key="3">
    <source>
        <dbReference type="ARBA" id="ARBA00022448"/>
    </source>
</evidence>
<feature type="domain" description="Spore germination protein N-terminal" evidence="10">
    <location>
        <begin position="417"/>
        <end position="552"/>
    </location>
</feature>
<gene>
    <name evidence="11" type="ORF">IAB31_13540</name>
</gene>
<dbReference type="InterPro" id="IPR057336">
    <property type="entry name" value="GerAC_N"/>
</dbReference>
<feature type="transmembrane region" description="Helical" evidence="9">
    <location>
        <begin position="258"/>
        <end position="279"/>
    </location>
</feature>
<dbReference type="EMBL" id="DVGK01000160">
    <property type="protein sequence ID" value="HIR14933.1"/>
    <property type="molecule type" value="Genomic_DNA"/>
</dbReference>
<feature type="transmembrane region" description="Helical" evidence="9">
    <location>
        <begin position="131"/>
        <end position="149"/>
    </location>
</feature>
<evidence type="ECO:0000256" key="9">
    <source>
        <dbReference type="SAM" id="Phobius"/>
    </source>
</evidence>
<keyword evidence="4" id="KW-0309">Germination</keyword>
<evidence type="ECO:0000259" key="10">
    <source>
        <dbReference type="Pfam" id="PF25198"/>
    </source>
</evidence>
<evidence type="ECO:0000256" key="8">
    <source>
        <dbReference type="SAM" id="MobiDB-lite"/>
    </source>
</evidence>
<evidence type="ECO:0000256" key="7">
    <source>
        <dbReference type="ARBA" id="ARBA00023136"/>
    </source>
</evidence>
<dbReference type="Pfam" id="PF03845">
    <property type="entry name" value="Spore_permease"/>
    <property type="match status" value="1"/>
</dbReference>
<feature type="region of interest" description="Disordered" evidence="8">
    <location>
        <begin position="409"/>
        <end position="437"/>
    </location>
</feature>
<feature type="transmembrane region" description="Helical" evidence="9">
    <location>
        <begin position="208"/>
        <end position="228"/>
    </location>
</feature>
<feature type="transmembrane region" description="Helical" evidence="9">
    <location>
        <begin position="331"/>
        <end position="349"/>
    </location>
</feature>
<evidence type="ECO:0000256" key="4">
    <source>
        <dbReference type="ARBA" id="ARBA00022544"/>
    </source>
</evidence>
<keyword evidence="6 9" id="KW-1133">Transmembrane helix</keyword>
<dbReference type="PANTHER" id="PTHR34975:SF2">
    <property type="entry name" value="SPORE GERMINATION PROTEIN A2"/>
    <property type="match status" value="1"/>
</dbReference>
<dbReference type="PANTHER" id="PTHR34975">
    <property type="entry name" value="SPORE GERMINATION PROTEIN A2"/>
    <property type="match status" value="1"/>
</dbReference>
<dbReference type="Proteomes" id="UP000886757">
    <property type="component" value="Unassembled WGS sequence"/>
</dbReference>
<evidence type="ECO:0000256" key="1">
    <source>
        <dbReference type="ARBA" id="ARBA00004141"/>
    </source>
</evidence>
<evidence type="ECO:0000256" key="6">
    <source>
        <dbReference type="ARBA" id="ARBA00022989"/>
    </source>
</evidence>
<name>A0A9D1AET0_9FIRM</name>
<keyword evidence="5 9" id="KW-0812">Transmembrane</keyword>
<dbReference type="InterPro" id="IPR004761">
    <property type="entry name" value="Spore_GerAB"/>
</dbReference>
<feature type="transmembrane region" description="Helical" evidence="9">
    <location>
        <begin position="300"/>
        <end position="319"/>
    </location>
</feature>
<feature type="transmembrane region" description="Helical" evidence="9">
    <location>
        <begin position="28"/>
        <end position="45"/>
    </location>
</feature>
<reference evidence="11" key="2">
    <citation type="journal article" date="2021" name="PeerJ">
        <title>Extensive microbial diversity within the chicken gut microbiome revealed by metagenomics and culture.</title>
        <authorList>
            <person name="Gilroy R."/>
            <person name="Ravi A."/>
            <person name="Getino M."/>
            <person name="Pursley I."/>
            <person name="Horton D.L."/>
            <person name="Alikhan N.F."/>
            <person name="Baker D."/>
            <person name="Gharbi K."/>
            <person name="Hall N."/>
            <person name="Watson M."/>
            <person name="Adriaenssens E.M."/>
            <person name="Foster-Nyarko E."/>
            <person name="Jarju S."/>
            <person name="Secka A."/>
            <person name="Antonio M."/>
            <person name="Oren A."/>
            <person name="Chaudhuri R.R."/>
            <person name="La Ragione R."/>
            <person name="Hildebrand F."/>
            <person name="Pallen M.J."/>
        </authorList>
    </citation>
    <scope>NUCLEOTIDE SEQUENCE</scope>
    <source>
        <strain evidence="11">ChiSjej4B22-8148</strain>
    </source>
</reference>
<evidence type="ECO:0000256" key="2">
    <source>
        <dbReference type="ARBA" id="ARBA00007998"/>
    </source>
</evidence>
<dbReference type="GO" id="GO:0016020">
    <property type="term" value="C:membrane"/>
    <property type="evidence" value="ECO:0007669"/>
    <property type="project" value="UniProtKB-SubCell"/>
</dbReference>
<feature type="transmembrane region" description="Helical" evidence="9">
    <location>
        <begin position="101"/>
        <end position="119"/>
    </location>
</feature>
<protein>
    <recommendedName>
        <fullName evidence="10">Spore germination protein N-terminal domain-containing protein</fullName>
    </recommendedName>
</protein>